<evidence type="ECO:0000313" key="8">
    <source>
        <dbReference type="EMBL" id="THG01688.1"/>
    </source>
</evidence>
<feature type="coiled-coil region" evidence="6">
    <location>
        <begin position="126"/>
        <end position="153"/>
    </location>
</feature>
<name>A0A4S4DG25_CAMSN</name>
<evidence type="ECO:0000256" key="5">
    <source>
        <dbReference type="ARBA" id="ARBA00023242"/>
    </source>
</evidence>
<keyword evidence="9" id="KW-1185">Reference proteome</keyword>
<evidence type="ECO:0000256" key="1">
    <source>
        <dbReference type="ARBA" id="ARBA00004123"/>
    </source>
</evidence>
<organism evidence="8 9">
    <name type="scientific">Camellia sinensis var. sinensis</name>
    <name type="common">China tea</name>
    <dbReference type="NCBI Taxonomy" id="542762"/>
    <lineage>
        <taxon>Eukaryota</taxon>
        <taxon>Viridiplantae</taxon>
        <taxon>Streptophyta</taxon>
        <taxon>Embryophyta</taxon>
        <taxon>Tracheophyta</taxon>
        <taxon>Spermatophyta</taxon>
        <taxon>Magnoliopsida</taxon>
        <taxon>eudicotyledons</taxon>
        <taxon>Gunneridae</taxon>
        <taxon>Pentapetalae</taxon>
        <taxon>asterids</taxon>
        <taxon>Ericales</taxon>
        <taxon>Theaceae</taxon>
        <taxon>Camellia</taxon>
    </lineage>
</organism>
<evidence type="ECO:0000256" key="3">
    <source>
        <dbReference type="ARBA" id="ARBA00023125"/>
    </source>
</evidence>
<dbReference type="Pfam" id="PF00010">
    <property type="entry name" value="HLH"/>
    <property type="match status" value="1"/>
</dbReference>
<dbReference type="InterPro" id="IPR011598">
    <property type="entry name" value="bHLH_dom"/>
</dbReference>
<accession>A0A4S4DG25</accession>
<keyword evidence="3" id="KW-0238">DNA-binding</keyword>
<keyword evidence="2" id="KW-0805">Transcription regulation</keyword>
<comment type="subcellular location">
    <subcellularLocation>
        <location evidence="1">Nucleus</location>
    </subcellularLocation>
</comment>
<dbReference type="InterPro" id="IPR015660">
    <property type="entry name" value="MASH1/Ascl1a-like"/>
</dbReference>
<dbReference type="GO" id="GO:0000977">
    <property type="term" value="F:RNA polymerase II transcription regulatory region sequence-specific DNA binding"/>
    <property type="evidence" value="ECO:0007669"/>
    <property type="project" value="TreeGrafter"/>
</dbReference>
<dbReference type="GO" id="GO:0000981">
    <property type="term" value="F:DNA-binding transcription factor activity, RNA polymerase II-specific"/>
    <property type="evidence" value="ECO:0007669"/>
    <property type="project" value="TreeGrafter"/>
</dbReference>
<dbReference type="STRING" id="542762.A0A4S4DG25"/>
<keyword evidence="5" id="KW-0539">Nucleus</keyword>
<evidence type="ECO:0000313" key="9">
    <source>
        <dbReference type="Proteomes" id="UP000306102"/>
    </source>
</evidence>
<evidence type="ECO:0000256" key="2">
    <source>
        <dbReference type="ARBA" id="ARBA00023015"/>
    </source>
</evidence>
<dbReference type="GO" id="GO:0090575">
    <property type="term" value="C:RNA polymerase II transcription regulator complex"/>
    <property type="evidence" value="ECO:0007669"/>
    <property type="project" value="TreeGrafter"/>
</dbReference>
<comment type="caution">
    <text evidence="8">The sequence shown here is derived from an EMBL/GenBank/DDBJ whole genome shotgun (WGS) entry which is preliminary data.</text>
</comment>
<dbReference type="FunFam" id="4.10.280.10:FF:000074">
    <property type="entry name" value="Transcription factor ORG2"/>
    <property type="match status" value="1"/>
</dbReference>
<protein>
    <recommendedName>
        <fullName evidence="7">BHLH domain-containing protein</fullName>
    </recommendedName>
</protein>
<dbReference type="EMBL" id="SDRB02011354">
    <property type="protein sequence ID" value="THG01688.1"/>
    <property type="molecule type" value="Genomic_DNA"/>
</dbReference>
<dbReference type="InterPro" id="IPR036638">
    <property type="entry name" value="HLH_DNA-bd_sf"/>
</dbReference>
<dbReference type="GO" id="GO:0046983">
    <property type="term" value="F:protein dimerization activity"/>
    <property type="evidence" value="ECO:0007669"/>
    <property type="project" value="InterPro"/>
</dbReference>
<dbReference type="AlphaFoldDB" id="A0A4S4DG25"/>
<evidence type="ECO:0000256" key="4">
    <source>
        <dbReference type="ARBA" id="ARBA00023163"/>
    </source>
</evidence>
<dbReference type="PANTHER" id="PTHR13935">
    <property type="entry name" value="ACHAETE-SCUTE TRANSCRIPTION FACTOR-RELATED"/>
    <property type="match status" value="1"/>
</dbReference>
<reference evidence="8 9" key="1">
    <citation type="journal article" date="2018" name="Proc. Natl. Acad. Sci. U.S.A.">
        <title>Draft genome sequence of Camellia sinensis var. sinensis provides insights into the evolution of the tea genome and tea quality.</title>
        <authorList>
            <person name="Wei C."/>
            <person name="Yang H."/>
            <person name="Wang S."/>
            <person name="Zhao J."/>
            <person name="Liu C."/>
            <person name="Gao L."/>
            <person name="Xia E."/>
            <person name="Lu Y."/>
            <person name="Tai Y."/>
            <person name="She G."/>
            <person name="Sun J."/>
            <person name="Cao H."/>
            <person name="Tong W."/>
            <person name="Gao Q."/>
            <person name="Li Y."/>
            <person name="Deng W."/>
            <person name="Jiang X."/>
            <person name="Wang W."/>
            <person name="Chen Q."/>
            <person name="Zhang S."/>
            <person name="Li H."/>
            <person name="Wu J."/>
            <person name="Wang P."/>
            <person name="Li P."/>
            <person name="Shi C."/>
            <person name="Zheng F."/>
            <person name="Jian J."/>
            <person name="Huang B."/>
            <person name="Shan D."/>
            <person name="Shi M."/>
            <person name="Fang C."/>
            <person name="Yue Y."/>
            <person name="Li F."/>
            <person name="Li D."/>
            <person name="Wei S."/>
            <person name="Han B."/>
            <person name="Jiang C."/>
            <person name="Yin Y."/>
            <person name="Xia T."/>
            <person name="Zhang Z."/>
            <person name="Bennetzen J.L."/>
            <person name="Zhao S."/>
            <person name="Wan X."/>
        </authorList>
    </citation>
    <scope>NUCLEOTIDE SEQUENCE [LARGE SCALE GENOMIC DNA]</scope>
    <source>
        <strain evidence="9">cv. Shuchazao</strain>
        <tissue evidence="8">Leaf</tissue>
    </source>
</reference>
<gene>
    <name evidence="8" type="ORF">TEA_004416</name>
</gene>
<dbReference type="Proteomes" id="UP000306102">
    <property type="component" value="Unassembled WGS sequence"/>
</dbReference>
<proteinExistence type="predicted"/>
<evidence type="ECO:0000256" key="6">
    <source>
        <dbReference type="SAM" id="Coils"/>
    </source>
</evidence>
<dbReference type="SMART" id="SM00353">
    <property type="entry name" value="HLH"/>
    <property type="match status" value="1"/>
</dbReference>
<dbReference type="Gene3D" id="4.10.280.10">
    <property type="entry name" value="Helix-loop-helix DNA-binding domain"/>
    <property type="match status" value="1"/>
</dbReference>
<dbReference type="PANTHER" id="PTHR13935:SF41">
    <property type="entry name" value="TRANSCRIPTION FACTOR ORG2-RELATED"/>
    <property type="match status" value="1"/>
</dbReference>
<dbReference type="PROSITE" id="PS50888">
    <property type="entry name" value="BHLH"/>
    <property type="match status" value="1"/>
</dbReference>
<keyword evidence="4" id="KW-0804">Transcription</keyword>
<keyword evidence="6" id="KW-0175">Coiled coil</keyword>
<sequence length="263" mass="29945">MLALSSSMFSTFGWPLEEDLISHEQHNNNNNTIFYIEAETSDQSFLHFPPPPNLSQPLANSSEFKLSNEVFGDATMAKKLNHNASERDRRKKINSLYSSLRSLLPAADQTKKLSIPTTVSHVLKYIPELQSELERLVLKKEELISRINSRQREDLLSHIDIEKKRKCATGSPLSAVSASPLGDREFVIQICTVKLNNSPLSEILLNLEMDYGLLLLNASCFESFGERVFYNLHLQVQGNQRVEIETLREKLLFLYEKSGELFS</sequence>
<dbReference type="SUPFAM" id="SSF47459">
    <property type="entry name" value="HLH, helix-loop-helix DNA-binding domain"/>
    <property type="match status" value="1"/>
</dbReference>
<evidence type="ECO:0000259" key="7">
    <source>
        <dbReference type="PROSITE" id="PS50888"/>
    </source>
</evidence>
<feature type="domain" description="BHLH" evidence="7">
    <location>
        <begin position="77"/>
        <end position="129"/>
    </location>
</feature>
<dbReference type="GO" id="GO:0010106">
    <property type="term" value="P:cellular response to iron ion starvation"/>
    <property type="evidence" value="ECO:0007669"/>
    <property type="project" value="UniProtKB-ARBA"/>
</dbReference>